<organism evidence="1 2">
    <name type="scientific">Glomus cerebriforme</name>
    <dbReference type="NCBI Taxonomy" id="658196"/>
    <lineage>
        <taxon>Eukaryota</taxon>
        <taxon>Fungi</taxon>
        <taxon>Fungi incertae sedis</taxon>
        <taxon>Mucoromycota</taxon>
        <taxon>Glomeromycotina</taxon>
        <taxon>Glomeromycetes</taxon>
        <taxon>Glomerales</taxon>
        <taxon>Glomeraceae</taxon>
        <taxon>Glomus</taxon>
    </lineage>
</organism>
<evidence type="ECO:0000313" key="1">
    <source>
        <dbReference type="EMBL" id="RIA92186.1"/>
    </source>
</evidence>
<evidence type="ECO:0008006" key="3">
    <source>
        <dbReference type="Google" id="ProtNLM"/>
    </source>
</evidence>
<dbReference type="InterPro" id="IPR032675">
    <property type="entry name" value="LRR_dom_sf"/>
</dbReference>
<reference evidence="1 2" key="1">
    <citation type="submission" date="2018-06" db="EMBL/GenBank/DDBJ databases">
        <title>Comparative genomics reveals the genomic features of Rhizophagus irregularis, R. cerebriforme, R. diaphanum and Gigaspora rosea, and their symbiotic lifestyle signature.</title>
        <authorList>
            <person name="Morin E."/>
            <person name="San Clemente H."/>
            <person name="Chen E.C.H."/>
            <person name="De La Providencia I."/>
            <person name="Hainaut M."/>
            <person name="Kuo A."/>
            <person name="Kohler A."/>
            <person name="Murat C."/>
            <person name="Tang N."/>
            <person name="Roy S."/>
            <person name="Loubradou J."/>
            <person name="Henrissat B."/>
            <person name="Grigoriev I.V."/>
            <person name="Corradi N."/>
            <person name="Roux C."/>
            <person name="Martin F.M."/>
        </authorList>
    </citation>
    <scope>NUCLEOTIDE SEQUENCE [LARGE SCALE GENOMIC DNA]</scope>
    <source>
        <strain evidence="1 2">DAOM 227022</strain>
    </source>
</reference>
<name>A0A397T5J1_9GLOM</name>
<dbReference type="SUPFAM" id="SSF52047">
    <property type="entry name" value="RNI-like"/>
    <property type="match status" value="2"/>
</dbReference>
<dbReference type="STRING" id="658196.A0A397T5J1"/>
<dbReference type="EMBL" id="QKYT01000132">
    <property type="protein sequence ID" value="RIA92186.1"/>
    <property type="molecule type" value="Genomic_DNA"/>
</dbReference>
<dbReference type="OrthoDB" id="2316528at2759"/>
<evidence type="ECO:0000313" key="2">
    <source>
        <dbReference type="Proteomes" id="UP000265703"/>
    </source>
</evidence>
<gene>
    <name evidence="1" type="ORF">C1645_820979</name>
</gene>
<dbReference type="PANTHER" id="PTHR13318:SF95">
    <property type="entry name" value="F-BOX PROTEIN YLR352W"/>
    <property type="match status" value="1"/>
</dbReference>
<dbReference type="Proteomes" id="UP000265703">
    <property type="component" value="Unassembled WGS sequence"/>
</dbReference>
<dbReference type="GO" id="GO:0019005">
    <property type="term" value="C:SCF ubiquitin ligase complex"/>
    <property type="evidence" value="ECO:0007669"/>
    <property type="project" value="TreeGrafter"/>
</dbReference>
<comment type="caution">
    <text evidence="1">The sequence shown here is derived from an EMBL/GenBank/DDBJ whole genome shotgun (WGS) entry which is preliminary data.</text>
</comment>
<proteinExistence type="predicted"/>
<sequence>MSSQLPIDCFNEIFECLEEDKVTLYSCLLVNRLWCRISVKILWRNIWGFKCIKVSSQIRNTLISCLPNESKDLLFKNGVFIPTSIPKSPLFNYPSFCEVLSILDLIIDEDLYNKKVSKNQKFNITPLNRNYLITQEILKMFMKQISLKKLKYDLDIYGSKIPNFINFPGAKDCLKNLSEIRCNSNIHSEFFYQLSQICHNIQSLTIEFGITISDGLKDLISSQNSLRSLSFMRYDVDGDDDYDDDVYNDDDDWDDYDDYKHYTKIVSSLTKHSSTLTTLHLRGTVPLSFISKFTNLKELVISFEYETFFITFKKIQYIIFPHLEILKFVLKCPKVEMIIKFLENNGKNLKEFHVNKHDKSLNLAIAKFCPNLKSLYTKFNDKLSTLKVILNNCQKLESIKISCGHLEDKKLLEIIAKYSPKSFHELKLRNYEILDSEDLEHFLIVWRTRISQKSISFIISSKNKKNKKLIEKYKKLGVIKKLEYKPELVL</sequence>
<protein>
    <recommendedName>
        <fullName evidence="3">F-box domain-containing protein</fullName>
    </recommendedName>
</protein>
<accession>A0A397T5J1</accession>
<dbReference type="AlphaFoldDB" id="A0A397T5J1"/>
<keyword evidence="2" id="KW-1185">Reference proteome</keyword>
<dbReference type="Gene3D" id="3.80.10.10">
    <property type="entry name" value="Ribonuclease Inhibitor"/>
    <property type="match status" value="2"/>
</dbReference>
<dbReference type="PANTHER" id="PTHR13318">
    <property type="entry name" value="PARTNER OF PAIRED, ISOFORM B-RELATED"/>
    <property type="match status" value="1"/>
</dbReference>
<dbReference type="GO" id="GO:0031146">
    <property type="term" value="P:SCF-dependent proteasomal ubiquitin-dependent protein catabolic process"/>
    <property type="evidence" value="ECO:0007669"/>
    <property type="project" value="TreeGrafter"/>
</dbReference>